<evidence type="ECO:0000313" key="3">
    <source>
        <dbReference type="Proteomes" id="UP001142374"/>
    </source>
</evidence>
<dbReference type="AlphaFoldDB" id="A0A9X2LBI9"/>
<keyword evidence="1" id="KW-0812">Transmembrane</keyword>
<name>A0A9X2LBI9_9ACTN</name>
<feature type="transmembrane region" description="Helical" evidence="1">
    <location>
        <begin position="50"/>
        <end position="68"/>
    </location>
</feature>
<gene>
    <name evidence="2" type="ORF">NQU55_00005</name>
</gene>
<sequence>MVKVLVGQASFIAALMFYLGAVYTSTYYGYFHLSPFTLGFGFSQFVVQSLNLLTLPVLLAGGIVLLLAGLRIPPGPVTQFLSAVLSTAARFHLLVLAAGLTLLLMWPQIAPYGWVAPLTLAAGLLLGQRTAADNRPRHRAVPLAAAGLLLLWAATLGASYLGRHDARVHAHHVGEWTGVLVLSNKRLSLHGVHEEDLGSKLRHRYRYTGLRRLVEGPDSYYVVPQGWKATTDPLYVIPKSEETWVGFMP</sequence>
<accession>A0A9X2LBI9</accession>
<proteinExistence type="predicted"/>
<feature type="transmembrane region" description="Helical" evidence="1">
    <location>
        <begin position="109"/>
        <end position="128"/>
    </location>
</feature>
<keyword evidence="3" id="KW-1185">Reference proteome</keyword>
<keyword evidence="1" id="KW-1133">Transmembrane helix</keyword>
<protein>
    <submittedName>
        <fullName evidence="2">Uncharacterized protein</fullName>
    </submittedName>
</protein>
<dbReference type="RefSeq" id="WP_256789307.1">
    <property type="nucleotide sequence ID" value="NZ_JANIID010000001.1"/>
</dbReference>
<feature type="transmembrane region" description="Helical" evidence="1">
    <location>
        <begin position="140"/>
        <end position="161"/>
    </location>
</feature>
<keyword evidence="1" id="KW-0472">Membrane</keyword>
<reference evidence="2" key="1">
    <citation type="submission" date="2022-06" db="EMBL/GenBank/DDBJ databases">
        <title>WGS of actinobacteria.</title>
        <authorList>
            <person name="Thawai C."/>
        </authorList>
    </citation>
    <scope>NUCLEOTIDE SEQUENCE</scope>
    <source>
        <strain evidence="2">AA8</strain>
    </source>
</reference>
<feature type="transmembrane region" description="Helical" evidence="1">
    <location>
        <begin position="12"/>
        <end position="30"/>
    </location>
</feature>
<dbReference type="Proteomes" id="UP001142374">
    <property type="component" value="Unassembled WGS sequence"/>
</dbReference>
<comment type="caution">
    <text evidence="2">The sequence shown here is derived from an EMBL/GenBank/DDBJ whole genome shotgun (WGS) entry which is preliminary data.</text>
</comment>
<feature type="transmembrane region" description="Helical" evidence="1">
    <location>
        <begin position="80"/>
        <end position="103"/>
    </location>
</feature>
<evidence type="ECO:0000256" key="1">
    <source>
        <dbReference type="SAM" id="Phobius"/>
    </source>
</evidence>
<dbReference type="EMBL" id="JANIID010000001">
    <property type="protein sequence ID" value="MCQ8768169.1"/>
    <property type="molecule type" value="Genomic_DNA"/>
</dbReference>
<organism evidence="2 3">
    <name type="scientific">Streptomyces telluris</name>
    <dbReference type="NCBI Taxonomy" id="2720021"/>
    <lineage>
        <taxon>Bacteria</taxon>
        <taxon>Bacillati</taxon>
        <taxon>Actinomycetota</taxon>
        <taxon>Actinomycetes</taxon>
        <taxon>Kitasatosporales</taxon>
        <taxon>Streptomycetaceae</taxon>
        <taxon>Streptomyces</taxon>
    </lineage>
</organism>
<evidence type="ECO:0000313" key="2">
    <source>
        <dbReference type="EMBL" id="MCQ8768169.1"/>
    </source>
</evidence>